<dbReference type="Pfam" id="PF02742">
    <property type="entry name" value="Fe_dep_repr_C"/>
    <property type="match status" value="1"/>
</dbReference>
<keyword evidence="4" id="KW-0963">Cytoplasm</keyword>
<sequence>MDTTAASQELHLTMSNEDYLECLVRIEEEGGATDGMRSVDVASRLGVSKASVNKAITALKAQGLVEQSHYGRITLTDQGREIGDAVWRRHRLLRAFLTQELGVDFDRADAEACKMEHALSEDTMERWLSYLERQGIAFEDGRS</sequence>
<dbReference type="InterPro" id="IPR036388">
    <property type="entry name" value="WH-like_DNA-bd_sf"/>
</dbReference>
<dbReference type="OrthoDB" id="9791355at2"/>
<keyword evidence="9" id="KW-0804">Transcription</keyword>
<name>A0A1Y3XTE7_9ACTN</name>
<dbReference type="SUPFAM" id="SSF46785">
    <property type="entry name" value="Winged helix' DNA-binding domain"/>
    <property type="match status" value="1"/>
</dbReference>
<dbReference type="InterPro" id="IPR036390">
    <property type="entry name" value="WH_DNA-bd_sf"/>
</dbReference>
<dbReference type="AlphaFoldDB" id="A0A1Y3XTE7"/>
<evidence type="ECO:0000313" key="14">
    <source>
        <dbReference type="Proteomes" id="UP000195781"/>
    </source>
</evidence>
<dbReference type="PANTHER" id="PTHR33238">
    <property type="entry name" value="IRON (METAL) DEPENDENT REPRESSOR, DTXR FAMILY"/>
    <property type="match status" value="1"/>
</dbReference>
<evidence type="ECO:0000256" key="3">
    <source>
        <dbReference type="ARBA" id="ARBA00011738"/>
    </source>
</evidence>
<evidence type="ECO:0000256" key="5">
    <source>
        <dbReference type="ARBA" id="ARBA00022491"/>
    </source>
</evidence>
<keyword evidence="7" id="KW-0238">DNA-binding</keyword>
<keyword evidence="8" id="KW-0010">Activator</keyword>
<dbReference type="InterPro" id="IPR050536">
    <property type="entry name" value="DtxR_MntR_Metal-Reg"/>
</dbReference>
<dbReference type="EMBL" id="NFIE01000020">
    <property type="protein sequence ID" value="OUN86547.1"/>
    <property type="molecule type" value="Genomic_DNA"/>
</dbReference>
<evidence type="ECO:0000256" key="1">
    <source>
        <dbReference type="ARBA" id="ARBA00004496"/>
    </source>
</evidence>
<dbReference type="InterPro" id="IPR022689">
    <property type="entry name" value="Iron_dep_repressor"/>
</dbReference>
<evidence type="ECO:0000256" key="8">
    <source>
        <dbReference type="ARBA" id="ARBA00023159"/>
    </source>
</evidence>
<evidence type="ECO:0000259" key="12">
    <source>
        <dbReference type="PROSITE" id="PS50944"/>
    </source>
</evidence>
<evidence type="ECO:0000256" key="10">
    <source>
        <dbReference type="ARBA" id="ARBA00023211"/>
    </source>
</evidence>
<dbReference type="InterPro" id="IPR036421">
    <property type="entry name" value="Fe_dep_repressor_sf"/>
</dbReference>
<comment type="caution">
    <text evidence="13">The sequence shown here is derived from an EMBL/GenBank/DDBJ whole genome shotgun (WGS) entry which is preliminary data.</text>
</comment>
<organism evidence="13 14">
    <name type="scientific">[Collinsella] massiliensis</name>
    <dbReference type="NCBI Taxonomy" id="1232426"/>
    <lineage>
        <taxon>Bacteria</taxon>
        <taxon>Bacillati</taxon>
        <taxon>Actinomycetota</taxon>
        <taxon>Coriobacteriia</taxon>
        <taxon>Coriobacteriales</taxon>
        <taxon>Coriobacteriaceae</taxon>
        <taxon>Enorma</taxon>
    </lineage>
</organism>
<evidence type="ECO:0000256" key="11">
    <source>
        <dbReference type="ARBA" id="ARBA00032593"/>
    </source>
</evidence>
<dbReference type="GO" id="GO:0003677">
    <property type="term" value="F:DNA binding"/>
    <property type="evidence" value="ECO:0007669"/>
    <property type="project" value="UniProtKB-KW"/>
</dbReference>
<evidence type="ECO:0000313" key="13">
    <source>
        <dbReference type="EMBL" id="OUN86547.1"/>
    </source>
</evidence>
<dbReference type="RefSeq" id="WP_094335887.1">
    <property type="nucleotide sequence ID" value="NZ_NFIE01000020.1"/>
</dbReference>
<protein>
    <recommendedName>
        <fullName evidence="11">Manganese transport regulator</fullName>
    </recommendedName>
</protein>
<dbReference type="InterPro" id="IPR022687">
    <property type="entry name" value="HTH_DTXR"/>
</dbReference>
<comment type="similarity">
    <text evidence="2">Belongs to the DtxR/MntR family.</text>
</comment>
<dbReference type="GO" id="GO:0003700">
    <property type="term" value="F:DNA-binding transcription factor activity"/>
    <property type="evidence" value="ECO:0007669"/>
    <property type="project" value="InterPro"/>
</dbReference>
<proteinExistence type="inferred from homology"/>
<dbReference type="Pfam" id="PF01325">
    <property type="entry name" value="Fe_dep_repress"/>
    <property type="match status" value="1"/>
</dbReference>
<evidence type="ECO:0000256" key="2">
    <source>
        <dbReference type="ARBA" id="ARBA00007871"/>
    </source>
</evidence>
<keyword evidence="6" id="KW-0805">Transcription regulation</keyword>
<evidence type="ECO:0000256" key="9">
    <source>
        <dbReference type="ARBA" id="ARBA00023163"/>
    </source>
</evidence>
<keyword evidence="5" id="KW-0678">Repressor</keyword>
<keyword evidence="10" id="KW-0464">Manganese</keyword>
<evidence type="ECO:0000256" key="7">
    <source>
        <dbReference type="ARBA" id="ARBA00023125"/>
    </source>
</evidence>
<dbReference type="InterPro" id="IPR001367">
    <property type="entry name" value="Fe_dep_repressor"/>
</dbReference>
<dbReference type="GO" id="GO:0046983">
    <property type="term" value="F:protein dimerization activity"/>
    <property type="evidence" value="ECO:0007669"/>
    <property type="project" value="InterPro"/>
</dbReference>
<comment type="subcellular location">
    <subcellularLocation>
        <location evidence="1">Cytoplasm</location>
    </subcellularLocation>
</comment>
<dbReference type="Gene3D" id="1.10.10.10">
    <property type="entry name" value="Winged helix-like DNA-binding domain superfamily/Winged helix DNA-binding domain"/>
    <property type="match status" value="1"/>
</dbReference>
<feature type="domain" description="HTH dtxR-type" evidence="12">
    <location>
        <begin position="12"/>
        <end position="76"/>
    </location>
</feature>
<evidence type="ECO:0000256" key="4">
    <source>
        <dbReference type="ARBA" id="ARBA00022490"/>
    </source>
</evidence>
<dbReference type="PANTHER" id="PTHR33238:SF11">
    <property type="entry name" value="TRANSCRIPTIONAL REGULATOR MNTR"/>
    <property type="match status" value="1"/>
</dbReference>
<dbReference type="Proteomes" id="UP000195781">
    <property type="component" value="Unassembled WGS sequence"/>
</dbReference>
<dbReference type="PROSITE" id="PS50944">
    <property type="entry name" value="HTH_DTXR"/>
    <property type="match status" value="1"/>
</dbReference>
<evidence type="ECO:0000256" key="6">
    <source>
        <dbReference type="ARBA" id="ARBA00023015"/>
    </source>
</evidence>
<dbReference type="GO" id="GO:0005737">
    <property type="term" value="C:cytoplasm"/>
    <property type="evidence" value="ECO:0007669"/>
    <property type="project" value="UniProtKB-SubCell"/>
</dbReference>
<dbReference type="Gene3D" id="1.10.60.10">
    <property type="entry name" value="Iron dependent repressor, metal binding and dimerisation domain"/>
    <property type="match status" value="1"/>
</dbReference>
<keyword evidence="14" id="KW-1185">Reference proteome</keyword>
<dbReference type="SUPFAM" id="SSF47979">
    <property type="entry name" value="Iron-dependent repressor protein, dimerization domain"/>
    <property type="match status" value="1"/>
</dbReference>
<comment type="subunit">
    <text evidence="3">Homodimer.</text>
</comment>
<gene>
    <name evidence="13" type="ORF">B5G02_08330</name>
</gene>
<accession>A0A1Y3XTE7</accession>
<dbReference type="SMART" id="SM00529">
    <property type="entry name" value="HTH_DTXR"/>
    <property type="match status" value="1"/>
</dbReference>
<reference evidence="14" key="1">
    <citation type="submission" date="2017-04" db="EMBL/GenBank/DDBJ databases">
        <title>Function of individual gut microbiota members based on whole genome sequencing of pure cultures obtained from chicken caecum.</title>
        <authorList>
            <person name="Medvecky M."/>
            <person name="Cejkova D."/>
            <person name="Polansky O."/>
            <person name="Karasova D."/>
            <person name="Kubasova T."/>
            <person name="Cizek A."/>
            <person name="Rychlik I."/>
        </authorList>
    </citation>
    <scope>NUCLEOTIDE SEQUENCE [LARGE SCALE GENOMIC DNA]</scope>
    <source>
        <strain evidence="14">An5</strain>
    </source>
</reference>
<dbReference type="GO" id="GO:0046914">
    <property type="term" value="F:transition metal ion binding"/>
    <property type="evidence" value="ECO:0007669"/>
    <property type="project" value="InterPro"/>
</dbReference>